<comment type="caution">
    <text evidence="2">The sequence shown here is derived from an EMBL/GenBank/DDBJ whole genome shotgun (WGS) entry which is preliminary data.</text>
</comment>
<gene>
    <name evidence="2" type="ORF">CEPIT_LOCUS16492</name>
</gene>
<dbReference type="Pfam" id="PF13976">
    <property type="entry name" value="gag_pre-integrs"/>
    <property type="match status" value="1"/>
</dbReference>
<evidence type="ECO:0000313" key="2">
    <source>
        <dbReference type="EMBL" id="CAH9103617.1"/>
    </source>
</evidence>
<feature type="domain" description="GAG-pre-integrase" evidence="1">
    <location>
        <begin position="34"/>
        <end position="75"/>
    </location>
</feature>
<dbReference type="InterPro" id="IPR025724">
    <property type="entry name" value="GAG-pre-integrase_dom"/>
</dbReference>
<evidence type="ECO:0000259" key="1">
    <source>
        <dbReference type="Pfam" id="PF13976"/>
    </source>
</evidence>
<proteinExistence type="predicted"/>
<keyword evidence="3" id="KW-1185">Reference proteome</keyword>
<organism evidence="2 3">
    <name type="scientific">Cuscuta epithymum</name>
    <dbReference type="NCBI Taxonomy" id="186058"/>
    <lineage>
        <taxon>Eukaryota</taxon>
        <taxon>Viridiplantae</taxon>
        <taxon>Streptophyta</taxon>
        <taxon>Embryophyta</taxon>
        <taxon>Tracheophyta</taxon>
        <taxon>Spermatophyta</taxon>
        <taxon>Magnoliopsida</taxon>
        <taxon>eudicotyledons</taxon>
        <taxon>Gunneridae</taxon>
        <taxon>Pentapetalae</taxon>
        <taxon>asterids</taxon>
        <taxon>lamiids</taxon>
        <taxon>Solanales</taxon>
        <taxon>Convolvulaceae</taxon>
        <taxon>Cuscuteae</taxon>
        <taxon>Cuscuta</taxon>
        <taxon>Cuscuta subgen. Cuscuta</taxon>
    </lineage>
</organism>
<dbReference type="AlphaFoldDB" id="A0AAV0DPL5"/>
<protein>
    <recommendedName>
        <fullName evidence="1">GAG-pre-integrase domain-containing protein</fullName>
    </recommendedName>
</protein>
<sequence>MLQMLFHMAESANICVIQDRHSKKLIGAGEQENGLYYLRASATIQSVHTDLLSGDFWHKRLGHPSSQVMKKLSFMSGIEEEEEEEMVFFLNGLREQQQPTGKMRSRAAAEKKQMVEMLRR</sequence>
<evidence type="ECO:0000313" key="3">
    <source>
        <dbReference type="Proteomes" id="UP001152523"/>
    </source>
</evidence>
<dbReference type="EMBL" id="CAMAPF010000122">
    <property type="protein sequence ID" value="CAH9103617.1"/>
    <property type="molecule type" value="Genomic_DNA"/>
</dbReference>
<name>A0AAV0DPL5_9ASTE</name>
<reference evidence="2" key="1">
    <citation type="submission" date="2022-07" db="EMBL/GenBank/DDBJ databases">
        <authorList>
            <person name="Macas J."/>
            <person name="Novak P."/>
            <person name="Neumann P."/>
        </authorList>
    </citation>
    <scope>NUCLEOTIDE SEQUENCE</scope>
</reference>
<dbReference type="Proteomes" id="UP001152523">
    <property type="component" value="Unassembled WGS sequence"/>
</dbReference>
<accession>A0AAV0DPL5</accession>